<dbReference type="InParanoid" id="A0A2P5HIU0"/>
<gene>
    <name evidence="2" type="ORF">DHEL01_v211448</name>
</gene>
<name>A0A2P5HIU0_DIAHE</name>
<feature type="compositionally biased region" description="Basic and acidic residues" evidence="1">
    <location>
        <begin position="203"/>
        <end position="217"/>
    </location>
</feature>
<dbReference type="AlphaFoldDB" id="A0A2P5HIU0"/>
<protein>
    <submittedName>
        <fullName evidence="2">Uncharacterized protein</fullName>
    </submittedName>
</protein>
<evidence type="ECO:0000313" key="3">
    <source>
        <dbReference type="Proteomes" id="UP000094444"/>
    </source>
</evidence>
<feature type="region of interest" description="Disordered" evidence="1">
    <location>
        <begin position="181"/>
        <end position="246"/>
    </location>
</feature>
<comment type="caution">
    <text evidence="2">The sequence shown here is derived from an EMBL/GenBank/DDBJ whole genome shotgun (WGS) entry which is preliminary data.</text>
</comment>
<organism evidence="2 3">
    <name type="scientific">Diaporthe helianthi</name>
    <dbReference type="NCBI Taxonomy" id="158607"/>
    <lineage>
        <taxon>Eukaryota</taxon>
        <taxon>Fungi</taxon>
        <taxon>Dikarya</taxon>
        <taxon>Ascomycota</taxon>
        <taxon>Pezizomycotina</taxon>
        <taxon>Sordariomycetes</taxon>
        <taxon>Sordariomycetidae</taxon>
        <taxon>Diaporthales</taxon>
        <taxon>Diaporthaceae</taxon>
        <taxon>Diaporthe</taxon>
    </lineage>
</organism>
<keyword evidence="3" id="KW-1185">Reference proteome</keyword>
<reference evidence="2" key="1">
    <citation type="submission" date="2017-09" db="EMBL/GenBank/DDBJ databases">
        <title>Polyketide synthases of a Diaporthe helianthi virulent isolate.</title>
        <authorList>
            <person name="Baroncelli R."/>
        </authorList>
    </citation>
    <scope>NUCLEOTIDE SEQUENCE [LARGE SCALE GENOMIC DNA]</scope>
    <source>
        <strain evidence="2">7/96</strain>
    </source>
</reference>
<accession>A0A2P5HIU0</accession>
<dbReference type="Proteomes" id="UP000094444">
    <property type="component" value="Unassembled WGS sequence"/>
</dbReference>
<proteinExistence type="predicted"/>
<sequence>MPSLTQPLSKKRRHDDSDADANPEYHILYGKLFDEPSAASLADKLNLSPQDLRHDIYAQRHGPPPRKLISLSSPRTKRLRMMAEQQDGEQHATYSVHTLQQTSPRPAHIAPSSRHHHARSPSASKLAPRTTITTNVLAPCHICHRKPTKKTDLDSYADCQGCGERTCYVCMRECLGWATTPRGSRNTNGHYGADEQEEEDAEVLMRDEDTIGAHEQGEGGTGNDHSFNMEDAPPEDSQPNDDNLRADYKDRQGTWVKQGGTGHRGRICSRCCVEEGMEGEVTCLGCLAA</sequence>
<feature type="region of interest" description="Disordered" evidence="1">
    <location>
        <begin position="101"/>
        <end position="127"/>
    </location>
</feature>
<dbReference type="EMBL" id="MAVT02001771">
    <property type="protein sequence ID" value="POS70156.1"/>
    <property type="molecule type" value="Genomic_DNA"/>
</dbReference>
<evidence type="ECO:0000313" key="2">
    <source>
        <dbReference type="EMBL" id="POS70156.1"/>
    </source>
</evidence>
<evidence type="ECO:0000256" key="1">
    <source>
        <dbReference type="SAM" id="MobiDB-lite"/>
    </source>
</evidence>
<dbReference type="OrthoDB" id="5377226at2759"/>
<feature type="region of interest" description="Disordered" evidence="1">
    <location>
        <begin position="1"/>
        <end position="22"/>
    </location>
</feature>